<dbReference type="AlphaFoldDB" id="A0A9Q0RMC9"/>
<protein>
    <submittedName>
        <fullName evidence="1">Uncharacterized protein</fullName>
    </submittedName>
</protein>
<comment type="caution">
    <text evidence="1">The sequence shown here is derived from an EMBL/GenBank/DDBJ whole genome shotgun (WGS) entry which is preliminary data.</text>
</comment>
<name>A0A9Q0RMC9_BLOTA</name>
<accession>A0A9Q0RMC9</accession>
<gene>
    <name evidence="1" type="ORF">RDWZM_005167</name>
</gene>
<evidence type="ECO:0000313" key="2">
    <source>
        <dbReference type="Proteomes" id="UP001142055"/>
    </source>
</evidence>
<dbReference type="EMBL" id="JAPWDV010000002">
    <property type="protein sequence ID" value="KAJ6219355.1"/>
    <property type="molecule type" value="Genomic_DNA"/>
</dbReference>
<evidence type="ECO:0000313" key="1">
    <source>
        <dbReference type="EMBL" id="KAJ6219355.1"/>
    </source>
</evidence>
<dbReference type="Proteomes" id="UP001142055">
    <property type="component" value="Chromosome 2"/>
</dbReference>
<reference evidence="1" key="1">
    <citation type="submission" date="2022-12" db="EMBL/GenBank/DDBJ databases">
        <title>Genome assemblies of Blomia tropicalis.</title>
        <authorList>
            <person name="Cui Y."/>
        </authorList>
    </citation>
    <scope>NUCLEOTIDE SEQUENCE</scope>
    <source>
        <tissue evidence="1">Adult mites</tissue>
    </source>
</reference>
<organism evidence="1 2">
    <name type="scientific">Blomia tropicalis</name>
    <name type="common">Mite</name>
    <dbReference type="NCBI Taxonomy" id="40697"/>
    <lineage>
        <taxon>Eukaryota</taxon>
        <taxon>Metazoa</taxon>
        <taxon>Ecdysozoa</taxon>
        <taxon>Arthropoda</taxon>
        <taxon>Chelicerata</taxon>
        <taxon>Arachnida</taxon>
        <taxon>Acari</taxon>
        <taxon>Acariformes</taxon>
        <taxon>Sarcoptiformes</taxon>
        <taxon>Astigmata</taxon>
        <taxon>Glycyphagoidea</taxon>
        <taxon>Echimyopodidae</taxon>
        <taxon>Blomia</taxon>
    </lineage>
</organism>
<keyword evidence="2" id="KW-1185">Reference proteome</keyword>
<sequence>MVDFKDLMRKLSSNLMRVELLADEIRKMNEELVRMSKEYQSNFNYSDKHLPAHNDLVERYHFYIEQINQRKSEIIILLSETEKYSKQLVPRKSNVPLVYRRDQLMKLRHNEKMKLNPEVFIKFPELARVRLF</sequence>
<proteinExistence type="predicted"/>